<evidence type="ECO:0000313" key="2">
    <source>
        <dbReference type="Proteomes" id="UP000325313"/>
    </source>
</evidence>
<reference evidence="1 2" key="1">
    <citation type="submission" date="2019-05" db="EMBL/GenBank/DDBJ databases">
        <title>Emergence of the Ug99 lineage of the wheat stem rust pathogen through somatic hybridization.</title>
        <authorList>
            <person name="Li F."/>
            <person name="Upadhyaya N.M."/>
            <person name="Sperschneider J."/>
            <person name="Matny O."/>
            <person name="Nguyen-Phuc H."/>
            <person name="Mago R."/>
            <person name="Raley C."/>
            <person name="Miller M.E."/>
            <person name="Silverstein K.A.T."/>
            <person name="Henningsen E."/>
            <person name="Hirsch C.D."/>
            <person name="Visser B."/>
            <person name="Pretorius Z.A."/>
            <person name="Steffenson B.J."/>
            <person name="Schwessinger B."/>
            <person name="Dodds P.N."/>
            <person name="Figueroa M."/>
        </authorList>
    </citation>
    <scope>NUCLEOTIDE SEQUENCE [LARGE SCALE GENOMIC DNA]</scope>
    <source>
        <strain evidence="1 2">Ug99</strain>
    </source>
</reference>
<name>A0A5B0S5I8_PUCGR</name>
<organism evidence="1 2">
    <name type="scientific">Puccinia graminis f. sp. tritici</name>
    <dbReference type="NCBI Taxonomy" id="56615"/>
    <lineage>
        <taxon>Eukaryota</taxon>
        <taxon>Fungi</taxon>
        <taxon>Dikarya</taxon>
        <taxon>Basidiomycota</taxon>
        <taxon>Pucciniomycotina</taxon>
        <taxon>Pucciniomycetes</taxon>
        <taxon>Pucciniales</taxon>
        <taxon>Pucciniaceae</taxon>
        <taxon>Puccinia</taxon>
    </lineage>
</organism>
<dbReference type="Proteomes" id="UP000325313">
    <property type="component" value="Unassembled WGS sequence"/>
</dbReference>
<accession>A0A5B0S5I8</accession>
<dbReference type="EMBL" id="VDEP01000073">
    <property type="protein sequence ID" value="KAA1133160.1"/>
    <property type="molecule type" value="Genomic_DNA"/>
</dbReference>
<gene>
    <name evidence="1" type="ORF">PGTUg99_022512</name>
</gene>
<proteinExistence type="predicted"/>
<dbReference type="AlphaFoldDB" id="A0A5B0S5I8"/>
<protein>
    <submittedName>
        <fullName evidence="1">Uncharacterized protein</fullName>
    </submittedName>
</protein>
<comment type="caution">
    <text evidence="1">The sequence shown here is derived from an EMBL/GenBank/DDBJ whole genome shotgun (WGS) entry which is preliminary data.</text>
</comment>
<sequence>MSLGKEPWTMDIKRKSGWTVLMSRKLGDHPSQDCAHPLISSICCAGYIDMLRSMMRVIGNVSYPHISQDRWHLIAAPINKYFSHNSPPNLSQSWVERHN</sequence>
<evidence type="ECO:0000313" key="1">
    <source>
        <dbReference type="EMBL" id="KAA1133160.1"/>
    </source>
</evidence>